<evidence type="ECO:0000313" key="6">
    <source>
        <dbReference type="Proteomes" id="UP000241462"/>
    </source>
</evidence>
<dbReference type="STRING" id="2025994.A0A2T3A355"/>
<feature type="compositionally biased region" description="Gly residues" evidence="3">
    <location>
        <begin position="270"/>
        <end position="287"/>
    </location>
</feature>
<dbReference type="InterPro" id="IPR045237">
    <property type="entry name" value="COPS7/eIF3m"/>
</dbReference>
<sequence length="365" mass="38411">MSLSPVGQSRQVSLRVTIDSWLSPDKPASPDLTASTHQLTCNPQPFLALTKSATSPRAAVDLINRATSAPNTYIFTELLNAPNIAVLASSSEPEHRAWHSHLEIFSHGLYSSYYNNSSSSSSATTENTNLPPLNPAQQLKLRQLSLLTLSRDKSQLSYLSLMRHLALSTPRELEDVVISAVYAGLLSAKLNPLRQEVQVSSVAPLRDVRPASIAGIVNTLQEWSARCDATLAELEASVSAIRAEAARAAEEKRESERVIAAAIAAEEKGGSGGGSGGGSAGDNGVGAAGSNSRHKQKKGYGHAAVANLKSQIVSGGGSGVAGSGSKRGSEKLMESTTGTEEDDEAMDVDDDGEVPGQKRASRRKL</sequence>
<feature type="compositionally biased region" description="Acidic residues" evidence="3">
    <location>
        <begin position="339"/>
        <end position="353"/>
    </location>
</feature>
<gene>
    <name evidence="5" type="ORF">BD289DRAFT_454518</name>
</gene>
<proteinExistence type="inferred from homology"/>
<feature type="domain" description="PCI" evidence="4">
    <location>
        <begin position="25"/>
        <end position="204"/>
    </location>
</feature>
<name>A0A2T3A355_9PEZI</name>
<dbReference type="PROSITE" id="PS50250">
    <property type="entry name" value="PCI"/>
    <property type="match status" value="1"/>
</dbReference>
<keyword evidence="6" id="KW-1185">Reference proteome</keyword>
<accession>A0A2T3A355</accession>
<evidence type="ECO:0000256" key="3">
    <source>
        <dbReference type="SAM" id="MobiDB-lite"/>
    </source>
</evidence>
<reference evidence="5 6" key="1">
    <citation type="journal article" date="2018" name="Mycol. Prog.">
        <title>Coniella lustricola, a new species from submerged detritus.</title>
        <authorList>
            <person name="Raudabaugh D.B."/>
            <person name="Iturriaga T."/>
            <person name="Carver A."/>
            <person name="Mondo S."/>
            <person name="Pangilinan J."/>
            <person name="Lipzen A."/>
            <person name="He G."/>
            <person name="Amirebrahimi M."/>
            <person name="Grigoriev I.V."/>
            <person name="Miller A.N."/>
        </authorList>
    </citation>
    <scope>NUCLEOTIDE SEQUENCE [LARGE SCALE GENOMIC DNA]</scope>
    <source>
        <strain evidence="5 6">B22-T-1</strain>
    </source>
</reference>
<evidence type="ECO:0000256" key="1">
    <source>
        <dbReference type="ARBA" id="ARBA00008482"/>
    </source>
</evidence>
<dbReference type="SMART" id="SM00088">
    <property type="entry name" value="PINT"/>
    <property type="match status" value="1"/>
</dbReference>
<keyword evidence="2" id="KW-0736">Signalosome</keyword>
<dbReference type="EMBL" id="KZ678488">
    <property type="protein sequence ID" value="PSR82043.1"/>
    <property type="molecule type" value="Genomic_DNA"/>
</dbReference>
<dbReference type="PANTHER" id="PTHR15350">
    <property type="entry name" value="COP9 SIGNALOSOME COMPLEX SUBUNIT 7/DENDRITIC CELL PROTEIN GA17"/>
    <property type="match status" value="1"/>
</dbReference>
<dbReference type="AlphaFoldDB" id="A0A2T3A355"/>
<dbReference type="Pfam" id="PF01399">
    <property type="entry name" value="PCI"/>
    <property type="match status" value="1"/>
</dbReference>
<dbReference type="GO" id="GO:0008180">
    <property type="term" value="C:COP9 signalosome"/>
    <property type="evidence" value="ECO:0007669"/>
    <property type="project" value="UniProtKB-KW"/>
</dbReference>
<evidence type="ECO:0000256" key="2">
    <source>
        <dbReference type="ARBA" id="ARBA00022790"/>
    </source>
</evidence>
<dbReference type="Pfam" id="PF22061">
    <property type="entry name" value="CSN7_HB_subdom"/>
    <property type="match status" value="1"/>
</dbReference>
<dbReference type="InParanoid" id="A0A2T3A355"/>
<comment type="similarity">
    <text evidence="1">Belongs to the CSN7/EIF3M family. CSN7 subfamily.</text>
</comment>
<feature type="region of interest" description="Disordered" evidence="3">
    <location>
        <begin position="267"/>
        <end position="365"/>
    </location>
</feature>
<dbReference type="Proteomes" id="UP000241462">
    <property type="component" value="Unassembled WGS sequence"/>
</dbReference>
<evidence type="ECO:0000259" key="4">
    <source>
        <dbReference type="PROSITE" id="PS50250"/>
    </source>
</evidence>
<protein>
    <recommendedName>
        <fullName evidence="4">PCI domain-containing protein</fullName>
    </recommendedName>
</protein>
<dbReference type="OrthoDB" id="10265275at2759"/>
<evidence type="ECO:0000313" key="5">
    <source>
        <dbReference type="EMBL" id="PSR82043.1"/>
    </source>
</evidence>
<organism evidence="5 6">
    <name type="scientific">Coniella lustricola</name>
    <dbReference type="NCBI Taxonomy" id="2025994"/>
    <lineage>
        <taxon>Eukaryota</taxon>
        <taxon>Fungi</taxon>
        <taxon>Dikarya</taxon>
        <taxon>Ascomycota</taxon>
        <taxon>Pezizomycotina</taxon>
        <taxon>Sordariomycetes</taxon>
        <taxon>Sordariomycetidae</taxon>
        <taxon>Diaporthales</taxon>
        <taxon>Schizoparmaceae</taxon>
        <taxon>Coniella</taxon>
    </lineage>
</organism>
<dbReference type="PANTHER" id="PTHR15350:SF5">
    <property type="entry name" value="COP9 SIGNALOSOME COMPLEX SUBUNIT 7"/>
    <property type="match status" value="1"/>
</dbReference>
<dbReference type="InterPro" id="IPR000717">
    <property type="entry name" value="PCI_dom"/>
</dbReference>